<proteinExistence type="predicted"/>
<protein>
    <submittedName>
        <fullName evidence="1">Uncharacterized protein</fullName>
    </submittedName>
</protein>
<sequence>MHIDLTQSGSLTLEAVRALLASGNPAVHNQLRVNRAGLAFLSTHAVGGMDVQDLCFRLETWAAGSGYVGAAAAADDLWVQQVHAALQTHWPVPRSDYIDLY</sequence>
<dbReference type="Proteomes" id="UP000029499">
    <property type="component" value="Chromosome"/>
</dbReference>
<dbReference type="STRING" id="216142.LT40_07595"/>
<name>A0A089YNV6_9PSED</name>
<reference evidence="1 2" key="1">
    <citation type="journal article" date="2015" name="J. Biotechnol.">
        <title>Complete genome sequence of Pseudomonas rhizosphaerae IH5T (=DSM 16299T), a phosphate-solubilizing rhizobacterium for bacterial biofertilizer.</title>
        <authorList>
            <person name="Kwak Y."/>
            <person name="Jung B.K."/>
            <person name="Shin J.H."/>
        </authorList>
    </citation>
    <scope>NUCLEOTIDE SEQUENCE [LARGE SCALE GENOMIC DNA]</scope>
    <source>
        <strain evidence="1">DSM 16299</strain>
    </source>
</reference>
<dbReference type="RefSeq" id="WP_043193435.1">
    <property type="nucleotide sequence ID" value="NZ_CP009533.1"/>
</dbReference>
<dbReference type="AlphaFoldDB" id="A0A089YNV6"/>
<evidence type="ECO:0000313" key="1">
    <source>
        <dbReference type="EMBL" id="AIS17274.1"/>
    </source>
</evidence>
<organism evidence="1 2">
    <name type="scientific">Pseudomonas rhizosphaerae</name>
    <dbReference type="NCBI Taxonomy" id="216142"/>
    <lineage>
        <taxon>Bacteria</taxon>
        <taxon>Pseudomonadati</taxon>
        <taxon>Pseudomonadota</taxon>
        <taxon>Gammaproteobacteria</taxon>
        <taxon>Pseudomonadales</taxon>
        <taxon>Pseudomonadaceae</taxon>
        <taxon>Pseudomonas</taxon>
    </lineage>
</organism>
<accession>A0A089YNV6</accession>
<dbReference type="HOGENOM" id="CLU_159332_0_0_6"/>
<evidence type="ECO:0000313" key="2">
    <source>
        <dbReference type="Proteomes" id="UP000029499"/>
    </source>
</evidence>
<keyword evidence="2" id="KW-1185">Reference proteome</keyword>
<dbReference type="EMBL" id="CP009533">
    <property type="protein sequence ID" value="AIS17274.1"/>
    <property type="molecule type" value="Genomic_DNA"/>
</dbReference>
<dbReference type="eggNOG" id="COG1432">
    <property type="taxonomic scope" value="Bacteria"/>
</dbReference>
<dbReference type="KEGG" id="prh:LT40_07595"/>
<gene>
    <name evidence="1" type="ORF">LT40_07595</name>
</gene>